<evidence type="ECO:0000256" key="5">
    <source>
        <dbReference type="SAM" id="Coils"/>
    </source>
</evidence>
<keyword evidence="1 4" id="KW-0479">Metal-binding</keyword>
<name>A0A7M5XCC6_9CNID</name>
<keyword evidence="2 4" id="KW-0863">Zinc-finger</keyword>
<evidence type="ECO:0000256" key="2">
    <source>
        <dbReference type="ARBA" id="ARBA00022771"/>
    </source>
</evidence>
<evidence type="ECO:0000313" key="8">
    <source>
        <dbReference type="EnsemblMetazoa" id="CLYHEMP021009.4"/>
    </source>
</evidence>
<reference evidence="8" key="1">
    <citation type="submission" date="2021-01" db="UniProtKB">
        <authorList>
            <consortium name="EnsemblMetazoa"/>
        </authorList>
    </citation>
    <scope>IDENTIFICATION</scope>
</reference>
<sequence>MAAAQAGGYEFKVKGKLPTTCQCLICQELIRECTELPCHHPYCKSCLLRWEDQKGEENERLGRNHVLRCLLCNQEYKVQDKHYSGAIDRIVTEDLEVLCKHHEQGCPWTGAINDFMQHATTDCPYVEITCRFTGCDAHVLRIAKQRHEQNCPMKEINCDYCHQVIKVSRAQEHYGECGFHPTICGNTGCQHVCPKNQIAHHQSTDCLYQKISCSFNDVGCKVKVLRKDLLDHEAAANVSHTKLLLQKYLQANTELAKTKQDLVETKKTLKVTSDELYATKEQLNITNNELLDAKTKLQNVETKLREFNNEIEETKRNYLPPKKTRNVVKTLASQQHKPIVSSHPKPLAKLTFQKDDQEINSLFSSSQSIPNYARRLENLSSQMEKGKLYFHQQNIFFKLSPFRNNDRDFFVSHVTNINEFRGHSYNFFNDNFVLCDDRSSYYLHMQITNFDGENSELFLVSRKNQQKFLLKYGGYGYNYINWNDFINEKNEVIFYLKKK</sequence>
<evidence type="ECO:0000259" key="6">
    <source>
        <dbReference type="PROSITE" id="PS50089"/>
    </source>
</evidence>
<dbReference type="PROSITE" id="PS50089">
    <property type="entry name" value="ZF_RING_2"/>
    <property type="match status" value="1"/>
</dbReference>
<keyword evidence="5" id="KW-0175">Coiled coil</keyword>
<dbReference type="RefSeq" id="XP_066921067.1">
    <property type="nucleotide sequence ID" value="XM_067064966.1"/>
</dbReference>
<dbReference type="InterPro" id="IPR001841">
    <property type="entry name" value="Znf_RING"/>
</dbReference>
<dbReference type="SUPFAM" id="SSF57850">
    <property type="entry name" value="RING/U-box"/>
    <property type="match status" value="1"/>
</dbReference>
<evidence type="ECO:0000256" key="4">
    <source>
        <dbReference type="PROSITE-ProRule" id="PRU00207"/>
    </source>
</evidence>
<dbReference type="SMART" id="SM00184">
    <property type="entry name" value="RING"/>
    <property type="match status" value="1"/>
</dbReference>
<dbReference type="OrthoDB" id="1630758at2759"/>
<dbReference type="GO" id="GO:0008270">
    <property type="term" value="F:zinc ion binding"/>
    <property type="evidence" value="ECO:0007669"/>
    <property type="project" value="UniProtKB-KW"/>
</dbReference>
<feature type="zinc finger region" description="TRAF-type" evidence="4">
    <location>
        <begin position="173"/>
        <end position="224"/>
    </location>
</feature>
<evidence type="ECO:0000256" key="1">
    <source>
        <dbReference type="ARBA" id="ARBA00022723"/>
    </source>
</evidence>
<dbReference type="Pfam" id="PF02176">
    <property type="entry name" value="zf-TRAF"/>
    <property type="match status" value="2"/>
</dbReference>
<feature type="coiled-coil region" evidence="5">
    <location>
        <begin position="280"/>
        <end position="317"/>
    </location>
</feature>
<feature type="domain" description="RING-type" evidence="6">
    <location>
        <begin position="23"/>
        <end position="73"/>
    </location>
</feature>
<dbReference type="GeneID" id="136808430"/>
<dbReference type="AlphaFoldDB" id="A0A7M5XCC6"/>
<dbReference type="PANTHER" id="PTHR10131">
    <property type="entry name" value="TNF RECEPTOR ASSOCIATED FACTOR"/>
    <property type="match status" value="1"/>
</dbReference>
<evidence type="ECO:0000259" key="7">
    <source>
        <dbReference type="PROSITE" id="PS50145"/>
    </source>
</evidence>
<keyword evidence="9" id="KW-1185">Reference proteome</keyword>
<evidence type="ECO:0000313" key="9">
    <source>
        <dbReference type="Proteomes" id="UP000594262"/>
    </source>
</evidence>
<keyword evidence="3 4" id="KW-0862">Zinc</keyword>
<dbReference type="InterPro" id="IPR013083">
    <property type="entry name" value="Znf_RING/FYVE/PHD"/>
</dbReference>
<organism evidence="8 9">
    <name type="scientific">Clytia hemisphaerica</name>
    <dbReference type="NCBI Taxonomy" id="252671"/>
    <lineage>
        <taxon>Eukaryota</taxon>
        <taxon>Metazoa</taxon>
        <taxon>Cnidaria</taxon>
        <taxon>Hydrozoa</taxon>
        <taxon>Hydroidolina</taxon>
        <taxon>Leptothecata</taxon>
        <taxon>Obeliida</taxon>
        <taxon>Clytiidae</taxon>
        <taxon>Clytia</taxon>
    </lineage>
</organism>
<feature type="zinc finger region" description="TRAF-type" evidence="4">
    <location>
        <begin position="118"/>
        <end position="161"/>
    </location>
</feature>
<feature type="domain" description="TRAF-type" evidence="7">
    <location>
        <begin position="118"/>
        <end position="161"/>
    </location>
</feature>
<accession>A0A7M5XCC6</accession>
<dbReference type="SUPFAM" id="SSF49599">
    <property type="entry name" value="TRAF domain-like"/>
    <property type="match status" value="2"/>
</dbReference>
<dbReference type="PROSITE" id="PS50145">
    <property type="entry name" value="ZF_TRAF"/>
    <property type="match status" value="2"/>
</dbReference>
<feature type="domain" description="TRAF-type" evidence="7">
    <location>
        <begin position="173"/>
        <end position="224"/>
    </location>
</feature>
<proteinExistence type="predicted"/>
<dbReference type="Proteomes" id="UP000594262">
    <property type="component" value="Unplaced"/>
</dbReference>
<dbReference type="InterPro" id="IPR001293">
    <property type="entry name" value="Znf_TRAF"/>
</dbReference>
<protein>
    <submittedName>
        <fullName evidence="8">Uncharacterized protein</fullName>
    </submittedName>
</protein>
<dbReference type="PANTHER" id="PTHR10131:SF94">
    <property type="entry name" value="TNF RECEPTOR-ASSOCIATED FACTOR 4"/>
    <property type="match status" value="1"/>
</dbReference>
<dbReference type="EnsemblMetazoa" id="CLYHEMT021009.4">
    <property type="protein sequence ID" value="CLYHEMP021009.4"/>
    <property type="gene ID" value="CLYHEMG021009"/>
</dbReference>
<dbReference type="InterPro" id="IPR017907">
    <property type="entry name" value="Znf_RING_CS"/>
</dbReference>
<dbReference type="PROSITE" id="PS00518">
    <property type="entry name" value="ZF_RING_1"/>
    <property type="match status" value="1"/>
</dbReference>
<dbReference type="Gene3D" id="3.30.40.10">
    <property type="entry name" value="Zinc/RING finger domain, C3HC4 (zinc finger)"/>
    <property type="match status" value="3"/>
</dbReference>
<evidence type="ECO:0000256" key="3">
    <source>
        <dbReference type="ARBA" id="ARBA00022833"/>
    </source>
</evidence>